<evidence type="ECO:0000256" key="1">
    <source>
        <dbReference type="ARBA" id="ARBA00004442"/>
    </source>
</evidence>
<dbReference type="AlphaFoldDB" id="A0AAW9SRB6"/>
<comment type="similarity">
    <text evidence="2">Belongs to the outer membrane factor (OMF) (TC 1.B.17) family.</text>
</comment>
<dbReference type="PROSITE" id="PS51257">
    <property type="entry name" value="PROKAR_LIPOPROTEIN"/>
    <property type="match status" value="1"/>
</dbReference>
<keyword evidence="7" id="KW-0998">Cell outer membrane</keyword>
<dbReference type="GO" id="GO:0015562">
    <property type="term" value="F:efflux transmembrane transporter activity"/>
    <property type="evidence" value="ECO:0007669"/>
    <property type="project" value="InterPro"/>
</dbReference>
<dbReference type="Gene3D" id="1.20.1600.10">
    <property type="entry name" value="Outer membrane efflux proteins (OEP)"/>
    <property type="match status" value="1"/>
</dbReference>
<keyword evidence="10" id="KW-1185">Reference proteome</keyword>
<evidence type="ECO:0000256" key="5">
    <source>
        <dbReference type="ARBA" id="ARBA00022692"/>
    </source>
</evidence>
<keyword evidence="8" id="KW-0732">Signal</keyword>
<keyword evidence="5" id="KW-0812">Transmembrane</keyword>
<dbReference type="RefSeq" id="WP_347168330.1">
    <property type="nucleotide sequence ID" value="NZ_JBDNCH010000004.1"/>
</dbReference>
<dbReference type="EMBL" id="JBDNCH010000004">
    <property type="protein sequence ID" value="MEN9063231.1"/>
    <property type="molecule type" value="Genomic_DNA"/>
</dbReference>
<name>A0AAW9SRB6_9RHOB</name>
<evidence type="ECO:0000313" key="9">
    <source>
        <dbReference type="EMBL" id="MEN9063231.1"/>
    </source>
</evidence>
<accession>A0AAW9SRB6</accession>
<evidence type="ECO:0000256" key="2">
    <source>
        <dbReference type="ARBA" id="ARBA00007613"/>
    </source>
</evidence>
<keyword evidence="3" id="KW-0813">Transport</keyword>
<keyword evidence="6" id="KW-0472">Membrane</keyword>
<feature type="chain" id="PRO_5043522038" evidence="8">
    <location>
        <begin position="31"/>
        <end position="450"/>
    </location>
</feature>
<gene>
    <name evidence="9" type="ORF">ABFB10_21820</name>
</gene>
<sequence>MIRNRRSGQGNAGRRGLALALLSLSLAGCAALPAPDGMEAALIERAEGLAPLAPAEGRDAGSAARNGLLLNPAVREAASRVSASADEVRVQRAVLFPALGLTAGGGIGAAGKGKPVAELTGSQLLFDGGKSKRAVRIADFDMQISYVGFQKEVDEALIALLETYDDVQTQSDLLGVYRKQFEALQALEQRVAARAASGAVSSTDVLETRRRLQSAAFLVNDTELALAETRDRLTLLSGQSRGGSIDIAAPSCKPAGATDEVLLARLELGRAQLAQEQAQNAMTPRVVLKPVVRGEIGTDTLPVGLNLDVQSDLLKGGALGARVRAAGNTLAAARARVEAADLEGSIEERALLRSLAAGKQKRALLHRQIALLSETRDLYRSQYLDLGTRQLSELLDNEEEYYTRKAELVQLRSELARSQLQCARRSGHLRSTLGLEGTRLYGYPLGDTRF</sequence>
<keyword evidence="4" id="KW-1134">Transmembrane beta strand</keyword>
<feature type="signal peptide" evidence="8">
    <location>
        <begin position="1"/>
        <end position="30"/>
    </location>
</feature>
<dbReference type="InterPro" id="IPR051906">
    <property type="entry name" value="TolC-like"/>
</dbReference>
<evidence type="ECO:0000256" key="7">
    <source>
        <dbReference type="ARBA" id="ARBA00023237"/>
    </source>
</evidence>
<dbReference type="PANTHER" id="PTHR30026:SF22">
    <property type="entry name" value="OUTER MEMBRANE EFFLUX PROTEIN"/>
    <property type="match status" value="1"/>
</dbReference>
<dbReference type="Pfam" id="PF02321">
    <property type="entry name" value="OEP"/>
    <property type="match status" value="1"/>
</dbReference>
<dbReference type="GO" id="GO:0015288">
    <property type="term" value="F:porin activity"/>
    <property type="evidence" value="ECO:0007669"/>
    <property type="project" value="TreeGrafter"/>
</dbReference>
<evidence type="ECO:0000256" key="3">
    <source>
        <dbReference type="ARBA" id="ARBA00022448"/>
    </source>
</evidence>
<dbReference type="SUPFAM" id="SSF56954">
    <property type="entry name" value="Outer membrane efflux proteins (OEP)"/>
    <property type="match status" value="1"/>
</dbReference>
<protein>
    <submittedName>
        <fullName evidence="9">TolC family protein</fullName>
    </submittedName>
</protein>
<evidence type="ECO:0000313" key="10">
    <source>
        <dbReference type="Proteomes" id="UP001428774"/>
    </source>
</evidence>
<comment type="caution">
    <text evidence="9">The sequence shown here is derived from an EMBL/GenBank/DDBJ whole genome shotgun (WGS) entry which is preliminary data.</text>
</comment>
<dbReference type="InterPro" id="IPR003423">
    <property type="entry name" value="OMP_efflux"/>
</dbReference>
<evidence type="ECO:0000256" key="8">
    <source>
        <dbReference type="SAM" id="SignalP"/>
    </source>
</evidence>
<proteinExistence type="inferred from homology"/>
<comment type="subcellular location">
    <subcellularLocation>
        <location evidence="1">Cell outer membrane</location>
    </subcellularLocation>
</comment>
<evidence type="ECO:0000256" key="4">
    <source>
        <dbReference type="ARBA" id="ARBA00022452"/>
    </source>
</evidence>
<dbReference type="GO" id="GO:1990281">
    <property type="term" value="C:efflux pump complex"/>
    <property type="evidence" value="ECO:0007669"/>
    <property type="project" value="TreeGrafter"/>
</dbReference>
<organism evidence="9 10">
    <name type="scientific">Ponticoccus litoralis</name>
    <dbReference type="NCBI Taxonomy" id="422297"/>
    <lineage>
        <taxon>Bacteria</taxon>
        <taxon>Pseudomonadati</taxon>
        <taxon>Pseudomonadota</taxon>
        <taxon>Alphaproteobacteria</taxon>
        <taxon>Rhodobacterales</taxon>
        <taxon>Roseobacteraceae</taxon>
        <taxon>Ponticoccus</taxon>
    </lineage>
</organism>
<evidence type="ECO:0000256" key="6">
    <source>
        <dbReference type="ARBA" id="ARBA00023136"/>
    </source>
</evidence>
<reference evidence="9 10" key="1">
    <citation type="submission" date="2024-05" db="EMBL/GenBank/DDBJ databases">
        <title>Genome sequence of Ponticoccus litoralis KCCM 90028.</title>
        <authorList>
            <person name="Kim J.M."/>
            <person name="Lee J.K."/>
            <person name="Choi B.J."/>
            <person name="Bayburt H."/>
            <person name="Baek J.H."/>
            <person name="Jeon C.O."/>
        </authorList>
    </citation>
    <scope>NUCLEOTIDE SEQUENCE [LARGE SCALE GENOMIC DNA]</scope>
    <source>
        <strain evidence="9 10">KCCM 90028</strain>
    </source>
</reference>
<dbReference type="PANTHER" id="PTHR30026">
    <property type="entry name" value="OUTER MEMBRANE PROTEIN TOLC"/>
    <property type="match status" value="1"/>
</dbReference>
<dbReference type="GO" id="GO:0009279">
    <property type="term" value="C:cell outer membrane"/>
    <property type="evidence" value="ECO:0007669"/>
    <property type="project" value="UniProtKB-SubCell"/>
</dbReference>
<dbReference type="Proteomes" id="UP001428774">
    <property type="component" value="Unassembled WGS sequence"/>
</dbReference>